<name>W7AU83_9APIC</name>
<accession>W7AU83</accession>
<evidence type="ECO:0000313" key="1">
    <source>
        <dbReference type="EMBL" id="EUD68981.1"/>
    </source>
</evidence>
<protein>
    <submittedName>
        <fullName evidence="1">Uncharacterized protein</fullName>
    </submittedName>
</protein>
<keyword evidence="2" id="KW-1185">Reference proteome</keyword>
<proteinExistence type="predicted"/>
<gene>
    <name evidence="1" type="ORF">C922_00672</name>
</gene>
<reference evidence="1 2" key="1">
    <citation type="submission" date="2013-02" db="EMBL/GenBank/DDBJ databases">
        <title>The Genome Sequence of Plasmodium inui San Antonio 1.</title>
        <authorList>
            <consortium name="The Broad Institute Genome Sequencing Platform"/>
            <consortium name="The Broad Institute Genome Sequencing Center for Infectious Disease"/>
            <person name="Neafsey D."/>
            <person name="Cheeseman I."/>
            <person name="Volkman S."/>
            <person name="Adams J."/>
            <person name="Walker B."/>
            <person name="Young S.K."/>
            <person name="Zeng Q."/>
            <person name="Gargeya S."/>
            <person name="Fitzgerald M."/>
            <person name="Haas B."/>
            <person name="Abouelleil A."/>
            <person name="Alvarado L."/>
            <person name="Arachchi H.M."/>
            <person name="Berlin A.M."/>
            <person name="Chapman S.B."/>
            <person name="Dewar J."/>
            <person name="Goldberg J."/>
            <person name="Griggs A."/>
            <person name="Gujja S."/>
            <person name="Hansen M."/>
            <person name="Howarth C."/>
            <person name="Imamovic A."/>
            <person name="Larimer J."/>
            <person name="McCowan C."/>
            <person name="Murphy C."/>
            <person name="Neiman D."/>
            <person name="Pearson M."/>
            <person name="Priest M."/>
            <person name="Roberts A."/>
            <person name="Saif S."/>
            <person name="Shea T."/>
            <person name="Sisk P."/>
            <person name="Sykes S."/>
            <person name="Wortman J."/>
            <person name="Nusbaum C."/>
            <person name="Birren B."/>
        </authorList>
    </citation>
    <scope>NUCLEOTIDE SEQUENCE [LARGE SCALE GENOMIC DNA]</scope>
    <source>
        <strain evidence="1 2">San Antonio 1</strain>
    </source>
</reference>
<dbReference type="Gene3D" id="1.25.40.10">
    <property type="entry name" value="Tetratricopeptide repeat domain"/>
    <property type="match status" value="1"/>
</dbReference>
<dbReference type="VEuPathDB" id="PlasmoDB:C922_00672"/>
<dbReference type="AlphaFoldDB" id="W7AU83"/>
<dbReference type="PANTHER" id="PTHR37320:SF1">
    <property type="entry name" value="RHOPTRY SURFACE PROTEIN CERLI2"/>
    <property type="match status" value="1"/>
</dbReference>
<dbReference type="GeneID" id="20035946"/>
<sequence length="1132" mass="133016">MYLEKEGEANTSLNKKHSEVEFFTPKSNLAHECLTRNVALDNLHTYVNTKITDDQLKKRKGHSKSSAPAVIKKNFPSKQKNKACSILNYINGFNNTRNIFFGKAATDGAKRKGHVAPRGGSIRKLKEKISDVKKNKSVKKRIFSESTTNILWYFRNVDINNKEKTDLPTHCGTDQNAHNSLDDKTFKDSNGRIYAHGNGENHADVDNNIYYGENNVHSGEGGNLKRVWSEDYENKMTSEGKVKYQYVQNNAKLDCNYEEYLQTAYLYCKKYFLYRKMECFSKYLFYRKKTIKNFIFLIEALFLRKKYIDLLDMLQRYRRLWMFSYKGVKTKQEAELKNNARNKIEKGDISTKGSNSECGKNFNKLISHKYIKNTFFKVAVQNAPTALAGEMRKVEHSNICNIEHREVHKFKKQKKEKMHTHKMYNTQLLCKHRNNYELNNAIGGVINDGKICKKKTCNKIYCICYVAFVKIMSLIRMQNQNCLNRGVNFTQKISKKCLLNKNGHYLTHAVIHLYELAGLYNYSLKYSMILFLKCPVYPQIILKLFSFSILSLKDEIYLILLAKYCKSISWMKYFFLFILYSVNYQFRNKKIVSNFLFLLNRVTKGGKNIAKLAKKNNFAREICTKKGGENCTKNTHDEYTPGAKNSLCGFTPDEHSEKTHNRKSGYNGMGEQIEHKQSIQTRKVPMQRIWQLTYDIERNDRGECKDGSEYAGGEKRRHVNIPQYLKRCSSNQNMYRHEANRNEHFCRKITLYSSLYSKVTLYDAYVYIAQNKFSDYFPKIFLYSKLHIIINIKRSSYEQNFPMCYSLSKLLLMDHMYDSSVVAFFVNSAYLLKKVSAIKRLAQELKRNNQRICFLFCNAALLLHFKQIERSIQIYKYIVDSYQNIFSDLYFYSLFNLIYALQLTQKAHQIVIFCKNLNKLFFNNINSYILLSYYYFVNDIPTKCYASLRRAHDIYPYHPDTFYLLSLLALQAKRYEEYGAFSELALFFSLRNGNLRNYVFSNIYGKQHKHVPSYLLSYHLEIIDSDTSTTLGILNLSSLLNYVYFEGLIKCYIILHFCSAKRSHINYLMLSKNLGIMAAEFFPHNLSLLHSKWKRAIVKNEKVLKYIDDARRRDKKREEKEKKPKFCINNAY</sequence>
<dbReference type="InterPro" id="IPR053336">
    <property type="entry name" value="Rhoptry_Surface_Assoc"/>
</dbReference>
<dbReference type="RefSeq" id="XP_008814507.1">
    <property type="nucleotide sequence ID" value="XM_008816285.1"/>
</dbReference>
<dbReference type="OrthoDB" id="377672at2759"/>
<organism evidence="1 2">
    <name type="scientific">Plasmodium inui San Antonio 1</name>
    <dbReference type="NCBI Taxonomy" id="1237626"/>
    <lineage>
        <taxon>Eukaryota</taxon>
        <taxon>Sar</taxon>
        <taxon>Alveolata</taxon>
        <taxon>Apicomplexa</taxon>
        <taxon>Aconoidasida</taxon>
        <taxon>Haemosporida</taxon>
        <taxon>Plasmodiidae</taxon>
        <taxon>Plasmodium</taxon>
        <taxon>Plasmodium (Plasmodium)</taxon>
    </lineage>
</organism>
<dbReference type="EMBL" id="KI965461">
    <property type="protein sequence ID" value="EUD68981.1"/>
    <property type="molecule type" value="Genomic_DNA"/>
</dbReference>
<dbReference type="InterPro" id="IPR011990">
    <property type="entry name" value="TPR-like_helical_dom_sf"/>
</dbReference>
<evidence type="ECO:0000313" key="2">
    <source>
        <dbReference type="Proteomes" id="UP000030640"/>
    </source>
</evidence>
<dbReference type="Proteomes" id="UP000030640">
    <property type="component" value="Unassembled WGS sequence"/>
</dbReference>
<dbReference type="PANTHER" id="PTHR37320">
    <property type="entry name" value="AG-1 BLOOD STAGE MEMBRANE PROTEIN HOMOLOGUE"/>
    <property type="match status" value="1"/>
</dbReference>